<keyword evidence="3" id="KW-1185">Reference proteome</keyword>
<dbReference type="Proteomes" id="UP000248340">
    <property type="component" value="Unassembled WGS sequence"/>
</dbReference>
<reference evidence="2 3" key="1">
    <citation type="submission" date="2016-12" db="EMBL/GenBank/DDBJ databases">
        <title>The genomes of Aspergillus section Nigri reveals drivers in fungal speciation.</title>
        <authorList>
            <consortium name="DOE Joint Genome Institute"/>
            <person name="Vesth T.C."/>
            <person name="Nybo J."/>
            <person name="Theobald S."/>
            <person name="Brandl J."/>
            <person name="Frisvad J.C."/>
            <person name="Nielsen K.F."/>
            <person name="Lyhne E.K."/>
            <person name="Kogle M.E."/>
            <person name="Kuo A."/>
            <person name="Riley R."/>
            <person name="Clum A."/>
            <person name="Nolan M."/>
            <person name="Lipzen A."/>
            <person name="Salamov A."/>
            <person name="Henrissat B."/>
            <person name="Wiebenga A."/>
            <person name="De Vries R.P."/>
            <person name="Grigoriev I.V."/>
            <person name="Mortensen U.H."/>
            <person name="Andersen M.R."/>
            <person name="Baker S.E."/>
        </authorList>
    </citation>
    <scope>NUCLEOTIDE SEQUENCE [LARGE SCALE GENOMIC DNA]</scope>
    <source>
        <strain evidence="2 3">CBS 121591</strain>
    </source>
</reference>
<dbReference type="VEuPathDB" id="FungiDB:BO82DRAFT_64976"/>
<accession>A0A319CTY5</accession>
<dbReference type="AlphaFoldDB" id="A0A319CTY5"/>
<evidence type="ECO:0000256" key="1">
    <source>
        <dbReference type="SAM" id="MobiDB-lite"/>
    </source>
</evidence>
<dbReference type="GeneID" id="37144175"/>
<gene>
    <name evidence="2" type="ORF">BO82DRAFT_64976</name>
</gene>
<dbReference type="EMBL" id="KZ821696">
    <property type="protein sequence ID" value="PYH82283.1"/>
    <property type="molecule type" value="Genomic_DNA"/>
</dbReference>
<protein>
    <submittedName>
        <fullName evidence="2">Uncharacterized protein</fullName>
    </submittedName>
</protein>
<feature type="region of interest" description="Disordered" evidence="1">
    <location>
        <begin position="73"/>
        <end position="102"/>
    </location>
</feature>
<sequence>MISWVGVQNDVVWLRHFPPPRIPRCPTWAPSLILCVNPLSTRPALKLKPSPPPPEIPTPPFAPLAENRKSFPVLQPRLKATPRPPNLTKTRPGVAPPHMGDGLPCSLGSRSGFVGWEKIVTENTRILSHSQERYQLGCMMIMAMNLLETDNKRTRNNGSNSHR</sequence>
<name>A0A319CTY5_9EURO</name>
<proteinExistence type="predicted"/>
<evidence type="ECO:0000313" key="2">
    <source>
        <dbReference type="EMBL" id="PYH82283.1"/>
    </source>
</evidence>
<evidence type="ECO:0000313" key="3">
    <source>
        <dbReference type="Proteomes" id="UP000248340"/>
    </source>
</evidence>
<dbReference type="RefSeq" id="XP_025492483.1">
    <property type="nucleotide sequence ID" value="XM_025641433.1"/>
</dbReference>
<organism evidence="2 3">
    <name type="scientific">Aspergillus uvarum CBS 121591</name>
    <dbReference type="NCBI Taxonomy" id="1448315"/>
    <lineage>
        <taxon>Eukaryota</taxon>
        <taxon>Fungi</taxon>
        <taxon>Dikarya</taxon>
        <taxon>Ascomycota</taxon>
        <taxon>Pezizomycotina</taxon>
        <taxon>Eurotiomycetes</taxon>
        <taxon>Eurotiomycetidae</taxon>
        <taxon>Eurotiales</taxon>
        <taxon>Aspergillaceae</taxon>
        <taxon>Aspergillus</taxon>
        <taxon>Aspergillus subgen. Circumdati</taxon>
    </lineage>
</organism>